<feature type="signal peptide" evidence="1">
    <location>
        <begin position="1"/>
        <end position="28"/>
    </location>
</feature>
<dbReference type="SUPFAM" id="SSF51556">
    <property type="entry name" value="Metallo-dependent hydrolases"/>
    <property type="match status" value="1"/>
</dbReference>
<comment type="caution">
    <text evidence="3">The sequence shown here is derived from an EMBL/GenBank/DDBJ whole genome shotgun (WGS) entry which is preliminary data.</text>
</comment>
<dbReference type="InterPro" id="IPR006680">
    <property type="entry name" value="Amidohydro-rel"/>
</dbReference>
<name>A0AAW9QR46_9CHRO</name>
<evidence type="ECO:0000256" key="1">
    <source>
        <dbReference type="SAM" id="SignalP"/>
    </source>
</evidence>
<keyword evidence="1" id="KW-0732">Signal</keyword>
<sequence>MLKSKFYRIFLASALTSIALLPVSSTVARSDANPRENQDSVLMNDVHFHLDNYIQEGIPIGEFLKLMGDKVGRVAIFGIPLQQKWDYFVDGDRSPDYYLLSDTELYYYSFVDAIVATEYLKLSPEQRKRFDPMITGFNPTDMYATDHIKRVLKIYPGVFSGIGEFTIHKEFVSPKVAGHTASLKNEALNRVFSLAGDIGLAVLIHCDIDTNRPAPGPRPAYLDDLKTLFRSHPKTTIIWAHTGLGRTISPRPEHLQYLAEILSDPAYNNVVFDISWDEVAKYVIKDPETTRAWANLLNKYPDRFLFGSDAVAPKTEAAYLKTYQDYAPLWKALDPKTSYQIRIGNYERIFDTARQKVRSWEQKQVSLDSRPALSALTLAETPSFRAAFGGSCSSPLIAGCFIETPR</sequence>
<proteinExistence type="predicted"/>
<accession>A0AAW9QR46</accession>
<dbReference type="RefSeq" id="WP_332863385.1">
    <property type="nucleotide sequence ID" value="NZ_JBAFSM010000003.1"/>
</dbReference>
<dbReference type="EMBL" id="JBAFSM010000003">
    <property type="protein sequence ID" value="MEG3435933.1"/>
    <property type="molecule type" value="Genomic_DNA"/>
</dbReference>
<dbReference type="Pfam" id="PF04909">
    <property type="entry name" value="Amidohydro_2"/>
    <property type="match status" value="1"/>
</dbReference>
<dbReference type="AlphaFoldDB" id="A0AAW9QR46"/>
<reference evidence="3 4" key="1">
    <citation type="submission" date="2024-01" db="EMBL/GenBank/DDBJ databases">
        <title>Genomic insights into the taxonomy and metabolism of the cyanobacterium Pannus brasiliensis CCIBt3594.</title>
        <authorList>
            <person name="Machado M."/>
            <person name="Botero N.B."/>
            <person name="Andreote A.P.D."/>
            <person name="Feitosa A.M.T."/>
            <person name="Popin R."/>
            <person name="Sivonen K."/>
            <person name="Fiore M.F."/>
        </authorList>
    </citation>
    <scope>NUCLEOTIDE SEQUENCE [LARGE SCALE GENOMIC DNA]</scope>
    <source>
        <strain evidence="3 4">CCIBt3594</strain>
    </source>
</reference>
<protein>
    <submittedName>
        <fullName evidence="3">Amidohydrolase family protein</fullName>
    </submittedName>
</protein>
<dbReference type="Gene3D" id="3.20.20.140">
    <property type="entry name" value="Metal-dependent hydrolases"/>
    <property type="match status" value="1"/>
</dbReference>
<feature type="chain" id="PRO_5043746028" evidence="1">
    <location>
        <begin position="29"/>
        <end position="406"/>
    </location>
</feature>
<feature type="domain" description="Amidohydrolase-related" evidence="2">
    <location>
        <begin position="181"/>
        <end position="350"/>
    </location>
</feature>
<organism evidence="3 4">
    <name type="scientific">Pannus brasiliensis CCIBt3594</name>
    <dbReference type="NCBI Taxonomy" id="1427578"/>
    <lineage>
        <taxon>Bacteria</taxon>
        <taxon>Bacillati</taxon>
        <taxon>Cyanobacteriota</taxon>
        <taxon>Cyanophyceae</taxon>
        <taxon>Oscillatoriophycideae</taxon>
        <taxon>Chroococcales</taxon>
        <taxon>Microcystaceae</taxon>
        <taxon>Pannus</taxon>
    </lineage>
</organism>
<gene>
    <name evidence="3" type="ORF">V0288_02275</name>
</gene>
<keyword evidence="4" id="KW-1185">Reference proteome</keyword>
<dbReference type="GO" id="GO:0016787">
    <property type="term" value="F:hydrolase activity"/>
    <property type="evidence" value="ECO:0007669"/>
    <property type="project" value="InterPro"/>
</dbReference>
<dbReference type="InterPro" id="IPR032466">
    <property type="entry name" value="Metal_Hydrolase"/>
</dbReference>
<dbReference type="Proteomes" id="UP001328733">
    <property type="component" value="Unassembled WGS sequence"/>
</dbReference>
<evidence type="ECO:0000313" key="4">
    <source>
        <dbReference type="Proteomes" id="UP001328733"/>
    </source>
</evidence>
<evidence type="ECO:0000259" key="2">
    <source>
        <dbReference type="Pfam" id="PF04909"/>
    </source>
</evidence>
<evidence type="ECO:0000313" key="3">
    <source>
        <dbReference type="EMBL" id="MEG3435933.1"/>
    </source>
</evidence>